<evidence type="ECO:0000313" key="2">
    <source>
        <dbReference type="Proteomes" id="UP000307380"/>
    </source>
</evidence>
<gene>
    <name evidence="1" type="ORF">E6C70_04765</name>
</gene>
<dbReference type="OrthoDB" id="4978768at2"/>
<sequence length="96" mass="11174">MTLMHEPVAVWTSRTGEPQRIVWRSRRYRVNDHPTALVGTCDWWAPLAHGELGYGRAPLQINGWRFQASTDDGETHVFDVRHDDTEQAWSLLRVFD</sequence>
<reference evidence="1 2" key="1">
    <citation type="submission" date="2019-04" db="EMBL/GenBank/DDBJ databases">
        <authorList>
            <person name="Jiang L."/>
        </authorList>
    </citation>
    <scope>NUCLEOTIDE SEQUENCE [LARGE SCALE GENOMIC DNA]</scope>
    <source>
        <strain evidence="1 2">YIM 131861</strain>
    </source>
</reference>
<protein>
    <submittedName>
        <fullName evidence="1">Uncharacterized protein</fullName>
    </submittedName>
</protein>
<comment type="caution">
    <text evidence="1">The sequence shown here is derived from an EMBL/GenBank/DDBJ whole genome shotgun (WGS) entry which is preliminary data.</text>
</comment>
<evidence type="ECO:0000313" key="1">
    <source>
        <dbReference type="EMBL" id="THG35367.1"/>
    </source>
</evidence>
<proteinExistence type="predicted"/>
<dbReference type="RefSeq" id="WP_136422713.1">
    <property type="nucleotide sequence ID" value="NZ_SSSN01000003.1"/>
</dbReference>
<organism evidence="1 2">
    <name type="scientific">Orlajensenia flava</name>
    <dbReference type="NCBI Taxonomy" id="2565934"/>
    <lineage>
        <taxon>Bacteria</taxon>
        <taxon>Bacillati</taxon>
        <taxon>Actinomycetota</taxon>
        <taxon>Actinomycetes</taxon>
        <taxon>Micrococcales</taxon>
        <taxon>Microbacteriaceae</taxon>
        <taxon>Orlajensenia</taxon>
    </lineage>
</organism>
<dbReference type="EMBL" id="SSSN01000003">
    <property type="protein sequence ID" value="THG35367.1"/>
    <property type="molecule type" value="Genomic_DNA"/>
</dbReference>
<keyword evidence="2" id="KW-1185">Reference proteome</keyword>
<name>A0A4V3WUD4_9MICO</name>
<accession>A0A4V3WUD4</accession>
<dbReference type="AlphaFoldDB" id="A0A4V3WUD4"/>
<dbReference type="Proteomes" id="UP000307380">
    <property type="component" value="Unassembled WGS sequence"/>
</dbReference>